<evidence type="ECO:0000313" key="2">
    <source>
        <dbReference type="Proteomes" id="UP000256491"/>
    </source>
</evidence>
<sequence>MINNTNKTKNRVRFRNASNASSEALKFVKSLHDAMGSQLAYIDFDKKNNNRYSSKYLPNISFELKKNLYNGKEGVVFLVYDENNKTTVTSKYIKRVVEFSFFDDKLVLPFLIKDLEEGLGYKNYHNDILRQYFVTYLQVTFRLGNNDVILLFDYNERNDKPKLSFRGEDVEKYSWRKFSKHERDVIKNRLKIIYEESWGESLDINESRFCNF</sequence>
<evidence type="ECO:0000313" key="1">
    <source>
        <dbReference type="EMBL" id="REC75906.1"/>
    </source>
</evidence>
<dbReference type="EMBL" id="QNUF01000008">
    <property type="protein sequence ID" value="REC75906.1"/>
    <property type="molecule type" value="Genomic_DNA"/>
</dbReference>
<dbReference type="Proteomes" id="UP000256491">
    <property type="component" value="Unassembled WGS sequence"/>
</dbReference>
<reference evidence="1 2" key="1">
    <citation type="journal article" date="2010" name="Syst. Appl. Microbiol.">
        <title>Four new species of Chryseobacterium from the rhizosphere of coastal sand dune plants, Chryseobacterium elymi sp. nov., Chryseobacterium hagamense sp. nov., Chryseobacterium lathyri sp. nov. and Chryseobacterium rhizosphaerae sp. nov.</title>
        <authorList>
            <person name="Cho S.H."/>
            <person name="Lee K.S."/>
            <person name="Shin D.S."/>
            <person name="Han J.H."/>
            <person name="Park K.S."/>
            <person name="Lee C.H."/>
            <person name="Park K.H."/>
            <person name="Kim S.B."/>
        </authorList>
    </citation>
    <scope>NUCLEOTIDE SEQUENCE [LARGE SCALE GENOMIC DNA]</scope>
    <source>
        <strain evidence="1 2">KCTC 22548</strain>
    </source>
</reference>
<dbReference type="RefSeq" id="WP_115918115.1">
    <property type="nucleotide sequence ID" value="NZ_BJYH01000010.1"/>
</dbReference>
<accession>A0ABX9ILG2</accession>
<name>A0ABX9ILG2_9FLAO</name>
<proteinExistence type="predicted"/>
<comment type="caution">
    <text evidence="1">The sequence shown here is derived from an EMBL/GenBank/DDBJ whole genome shotgun (WGS) entry which is preliminary data.</text>
</comment>
<organism evidence="1 2">
    <name type="scientific">Chryseobacterium rhizosphaerae</name>
    <dbReference type="NCBI Taxonomy" id="395937"/>
    <lineage>
        <taxon>Bacteria</taxon>
        <taxon>Pseudomonadati</taxon>
        <taxon>Bacteroidota</taxon>
        <taxon>Flavobacteriia</taxon>
        <taxon>Flavobacteriales</taxon>
        <taxon>Weeksellaceae</taxon>
        <taxon>Chryseobacterium group</taxon>
        <taxon>Chryseobacterium</taxon>
    </lineage>
</organism>
<gene>
    <name evidence="1" type="ORF">DRF57_09060</name>
</gene>
<protein>
    <submittedName>
        <fullName evidence="1">Uncharacterized protein</fullName>
    </submittedName>
</protein>
<keyword evidence="2" id="KW-1185">Reference proteome</keyword>